<dbReference type="EC" id="2.7.11.1" evidence="7"/>
<protein>
    <submittedName>
        <fullName evidence="7">Serine/threonine-protein kinase</fullName>
        <ecNumber evidence="7">2.7.11.1</ecNumber>
    </submittedName>
</protein>
<dbReference type="PANTHER" id="PTHR43289:SF6">
    <property type="entry name" value="SERINE_THREONINE-PROTEIN KINASE NEKL-3"/>
    <property type="match status" value="1"/>
</dbReference>
<dbReference type="PROSITE" id="PS50011">
    <property type="entry name" value="PROTEIN_KINASE_DOM"/>
    <property type="match status" value="1"/>
</dbReference>
<dbReference type="InterPro" id="IPR000719">
    <property type="entry name" value="Prot_kinase_dom"/>
</dbReference>
<dbReference type="CDD" id="cd14014">
    <property type="entry name" value="STKc_PknB_like"/>
    <property type="match status" value="1"/>
</dbReference>
<dbReference type="RefSeq" id="WP_341399378.1">
    <property type="nucleotide sequence ID" value="NZ_JBBUTI010000007.1"/>
</dbReference>
<dbReference type="EMBL" id="JBBUTI010000007">
    <property type="protein sequence ID" value="MEK8047081.1"/>
    <property type="molecule type" value="Genomic_DNA"/>
</dbReference>
<accession>A0ABU9C5B3</accession>
<dbReference type="GO" id="GO:0004674">
    <property type="term" value="F:protein serine/threonine kinase activity"/>
    <property type="evidence" value="ECO:0007669"/>
    <property type="project" value="UniProtKB-EC"/>
</dbReference>
<sequence>MSTAPVRIGKYRITGVLGYGAMGVVYRGFDPLIERAVAIKTLRPDGATGLADVARAAERFRNEARAVGRIAHPGVVAIHEFGEHDGKPFMAMELVHARNLDQVLSTTPSMPEAEAVAIMGQLLDALDAAHAQGVWHRDLKPANLLITADGRLKLTDFGIARIDGGDSEPGVPPSVQGSPGYMAPEQYLEAPADHRVDLFAAGVLFYRLLTGKAPFTGSADDIKEQLFSQVPPLPSAVLDRPRLRRYDAVMTRALARDPAQRFLSAVEFRQALQVAVAQDQGLEDTQISLPVHWFGASQPTPVGGAAAPSAPSAWAESPLAQAWLARLHEALTTQLGAQSEALVMQAAQGASHQGEVLMRLLATSVGIDRVKLARDLDQP</sequence>
<name>A0ABU9C5B3_9BURK</name>
<feature type="domain" description="Protein kinase" evidence="6">
    <location>
        <begin position="11"/>
        <end position="276"/>
    </location>
</feature>
<keyword evidence="3 7" id="KW-0418">Kinase</keyword>
<feature type="binding site" evidence="5">
    <location>
        <position position="40"/>
    </location>
    <ligand>
        <name>ATP</name>
        <dbReference type="ChEBI" id="CHEBI:30616"/>
    </ligand>
</feature>
<evidence type="ECO:0000313" key="8">
    <source>
        <dbReference type="Proteomes" id="UP001379945"/>
    </source>
</evidence>
<evidence type="ECO:0000259" key="6">
    <source>
        <dbReference type="PROSITE" id="PS50011"/>
    </source>
</evidence>
<dbReference type="PANTHER" id="PTHR43289">
    <property type="entry name" value="MITOGEN-ACTIVATED PROTEIN KINASE KINASE KINASE 20-RELATED"/>
    <property type="match status" value="1"/>
</dbReference>
<evidence type="ECO:0000256" key="5">
    <source>
        <dbReference type="PROSITE-ProRule" id="PRU10141"/>
    </source>
</evidence>
<dbReference type="InterPro" id="IPR011009">
    <property type="entry name" value="Kinase-like_dom_sf"/>
</dbReference>
<evidence type="ECO:0000256" key="2">
    <source>
        <dbReference type="ARBA" id="ARBA00022741"/>
    </source>
</evidence>
<evidence type="ECO:0000256" key="3">
    <source>
        <dbReference type="ARBA" id="ARBA00022777"/>
    </source>
</evidence>
<dbReference type="Proteomes" id="UP001379945">
    <property type="component" value="Unassembled WGS sequence"/>
</dbReference>
<keyword evidence="1 7" id="KW-0808">Transferase</keyword>
<dbReference type="SMART" id="SM00220">
    <property type="entry name" value="S_TKc"/>
    <property type="match status" value="1"/>
</dbReference>
<keyword evidence="8" id="KW-1185">Reference proteome</keyword>
<dbReference type="Gene3D" id="1.10.510.10">
    <property type="entry name" value="Transferase(Phosphotransferase) domain 1"/>
    <property type="match status" value="1"/>
</dbReference>
<dbReference type="PROSITE" id="PS00108">
    <property type="entry name" value="PROTEIN_KINASE_ST"/>
    <property type="match status" value="1"/>
</dbReference>
<organism evidence="7 8">
    <name type="scientific">Ideonella margarita</name>
    <dbReference type="NCBI Taxonomy" id="2984191"/>
    <lineage>
        <taxon>Bacteria</taxon>
        <taxon>Pseudomonadati</taxon>
        <taxon>Pseudomonadota</taxon>
        <taxon>Betaproteobacteria</taxon>
        <taxon>Burkholderiales</taxon>
        <taxon>Sphaerotilaceae</taxon>
        <taxon>Ideonella</taxon>
    </lineage>
</organism>
<dbReference type="Pfam" id="PF00069">
    <property type="entry name" value="Pkinase"/>
    <property type="match status" value="1"/>
</dbReference>
<gene>
    <name evidence="7" type="ORF">AACH00_12025</name>
</gene>
<dbReference type="SUPFAM" id="SSF56112">
    <property type="entry name" value="Protein kinase-like (PK-like)"/>
    <property type="match status" value="1"/>
</dbReference>
<evidence type="ECO:0000256" key="1">
    <source>
        <dbReference type="ARBA" id="ARBA00022679"/>
    </source>
</evidence>
<dbReference type="InterPro" id="IPR017441">
    <property type="entry name" value="Protein_kinase_ATP_BS"/>
</dbReference>
<reference evidence="7 8" key="1">
    <citation type="submission" date="2024-04" db="EMBL/GenBank/DDBJ databases">
        <title>Novel species of the genus Ideonella isolated from streams.</title>
        <authorList>
            <person name="Lu H."/>
        </authorList>
    </citation>
    <scope>NUCLEOTIDE SEQUENCE [LARGE SCALE GENOMIC DNA]</scope>
    <source>
        <strain evidence="7 8">LYT19W</strain>
    </source>
</reference>
<keyword evidence="2 5" id="KW-0547">Nucleotide-binding</keyword>
<dbReference type="Gene3D" id="3.30.200.20">
    <property type="entry name" value="Phosphorylase Kinase, domain 1"/>
    <property type="match status" value="1"/>
</dbReference>
<keyword evidence="4 5" id="KW-0067">ATP-binding</keyword>
<evidence type="ECO:0000256" key="4">
    <source>
        <dbReference type="ARBA" id="ARBA00022840"/>
    </source>
</evidence>
<evidence type="ECO:0000313" key="7">
    <source>
        <dbReference type="EMBL" id="MEK8047081.1"/>
    </source>
</evidence>
<proteinExistence type="predicted"/>
<comment type="caution">
    <text evidence="7">The sequence shown here is derived from an EMBL/GenBank/DDBJ whole genome shotgun (WGS) entry which is preliminary data.</text>
</comment>
<dbReference type="PROSITE" id="PS00107">
    <property type="entry name" value="PROTEIN_KINASE_ATP"/>
    <property type="match status" value="1"/>
</dbReference>
<dbReference type="InterPro" id="IPR008271">
    <property type="entry name" value="Ser/Thr_kinase_AS"/>
</dbReference>